<dbReference type="Proteomes" id="UP000053841">
    <property type="component" value="Unassembled WGS sequence"/>
</dbReference>
<evidence type="ECO:0000256" key="1">
    <source>
        <dbReference type="SAM" id="MobiDB-lite"/>
    </source>
</evidence>
<feature type="compositionally biased region" description="Basic residues" evidence="1">
    <location>
        <begin position="30"/>
        <end position="48"/>
    </location>
</feature>
<dbReference type="RefSeq" id="XP_007718024.1">
    <property type="nucleotide sequence ID" value="XM_007719834.1"/>
</dbReference>
<reference evidence="2 3" key="1">
    <citation type="journal article" date="2013" name="PLoS Genet.">
        <title>Comparative genome structure, secondary metabolite, and effector coding capacity across Cochliobolus pathogens.</title>
        <authorList>
            <person name="Condon B.J."/>
            <person name="Leng Y."/>
            <person name="Wu D."/>
            <person name="Bushley K.E."/>
            <person name="Ohm R.A."/>
            <person name="Otillar R."/>
            <person name="Martin J."/>
            <person name="Schackwitz W."/>
            <person name="Grimwood J."/>
            <person name="MohdZainudin N."/>
            <person name="Xue C."/>
            <person name="Wang R."/>
            <person name="Manning V.A."/>
            <person name="Dhillon B."/>
            <person name="Tu Z.J."/>
            <person name="Steffenson B.J."/>
            <person name="Salamov A."/>
            <person name="Sun H."/>
            <person name="Lowry S."/>
            <person name="LaButti K."/>
            <person name="Han J."/>
            <person name="Copeland A."/>
            <person name="Lindquist E."/>
            <person name="Barry K."/>
            <person name="Schmutz J."/>
            <person name="Baker S.E."/>
            <person name="Ciuffetti L.M."/>
            <person name="Grigoriev I.V."/>
            <person name="Zhong S."/>
            <person name="Turgeon B.G."/>
        </authorList>
    </citation>
    <scope>NUCLEOTIDE SEQUENCE [LARGE SCALE GENOMIC DNA]</scope>
    <source>
        <strain evidence="2 3">26-R-13</strain>
    </source>
</reference>
<dbReference type="EMBL" id="KI964892">
    <property type="protein sequence ID" value="EUC27674.1"/>
    <property type="molecule type" value="Genomic_DNA"/>
</dbReference>
<proteinExistence type="predicted"/>
<evidence type="ECO:0000313" key="2">
    <source>
        <dbReference type="EMBL" id="EUC27674.1"/>
    </source>
</evidence>
<accession>W6XY98</accession>
<dbReference type="HOGENOM" id="CLU_2151652_0_0_1"/>
<dbReference type="AlphaFoldDB" id="W6XY98"/>
<organism evidence="2 3">
    <name type="scientific">Cochliobolus carbonum (strain 26-R-13)</name>
    <name type="common">Maize leaf spot fungus</name>
    <name type="synonym">Bipolaris zeicola</name>
    <dbReference type="NCBI Taxonomy" id="930089"/>
    <lineage>
        <taxon>Eukaryota</taxon>
        <taxon>Fungi</taxon>
        <taxon>Dikarya</taxon>
        <taxon>Ascomycota</taxon>
        <taxon>Pezizomycotina</taxon>
        <taxon>Dothideomycetes</taxon>
        <taxon>Pleosporomycetidae</taxon>
        <taxon>Pleosporales</taxon>
        <taxon>Pleosporineae</taxon>
        <taxon>Pleosporaceae</taxon>
        <taxon>Bipolaris</taxon>
    </lineage>
</organism>
<evidence type="ECO:0000313" key="3">
    <source>
        <dbReference type="Proteomes" id="UP000053841"/>
    </source>
</evidence>
<feature type="region of interest" description="Disordered" evidence="1">
    <location>
        <begin position="16"/>
        <end position="55"/>
    </location>
</feature>
<gene>
    <name evidence="2" type="ORF">COCCADRAFT_111085</name>
</gene>
<keyword evidence="3" id="KW-1185">Reference proteome</keyword>
<name>W6XY98_COCC2</name>
<feature type="non-terminal residue" evidence="2">
    <location>
        <position position="1"/>
    </location>
</feature>
<sequence>WAGWLYRRGTGAAAASRSHTQKAAALNRVGRGHGSKKRLSCRPHNLRPKSKDLESSTSNCALTWQARPPPSCDCWLGARGPCANFILNASTLLLQHPAAASRLRPARDYCSA</sequence>
<dbReference type="KEGG" id="bze:COCCADRAFT_111085"/>
<dbReference type="GeneID" id="19144225"/>
<protein>
    <submittedName>
        <fullName evidence="2">Uncharacterized protein</fullName>
    </submittedName>
</protein>